<keyword evidence="5" id="KW-0965">Cell junction</keyword>
<keyword evidence="2" id="KW-0945">Host-virus interaction</keyword>
<evidence type="ECO:0000256" key="2">
    <source>
        <dbReference type="ARBA" id="ARBA00022581"/>
    </source>
</evidence>
<comment type="subcellular location">
    <subcellularLocation>
        <location evidence="7">Cell junction</location>
        <location evidence="7">Plasmodesma</location>
    </subcellularLocation>
    <subcellularLocation>
        <location evidence="1">Cell membrane</location>
        <topology evidence="1">Single-pass type I membrane protein</topology>
    </subcellularLocation>
</comment>
<name>A0A2G2VPT4_CAPBA</name>
<dbReference type="GO" id="GO:0005886">
    <property type="term" value="C:plasma membrane"/>
    <property type="evidence" value="ECO:0007669"/>
    <property type="project" value="UniProtKB-SubCell"/>
</dbReference>
<evidence type="ECO:0000256" key="1">
    <source>
        <dbReference type="ARBA" id="ARBA00004251"/>
    </source>
</evidence>
<sequence>MERPAILRSLFVIVLVVLLPDTSVAEPRAHIVQFTCGNESTRITIPNYVGTLEILSEQMRTRGYRIGVTGTEPNATYGLGQCYGDLSLLDCVLCYIAARDVFANCYPINGA</sequence>
<dbReference type="PANTHER" id="PTHR32080">
    <property type="entry name" value="ANTIFUNGAL PROTEIN GINKBILOBIN-2-LIKE"/>
    <property type="match status" value="1"/>
</dbReference>
<keyword evidence="3 9" id="KW-0732">Signal</keyword>
<evidence type="ECO:0000256" key="6">
    <source>
        <dbReference type="ARBA" id="ARBA00023157"/>
    </source>
</evidence>
<dbReference type="InterPro" id="IPR051378">
    <property type="entry name" value="Cell2Cell_Antifungal"/>
</dbReference>
<dbReference type="CDD" id="cd23509">
    <property type="entry name" value="Gnk2-like"/>
    <property type="match status" value="1"/>
</dbReference>
<keyword evidence="12" id="KW-1185">Reference proteome</keyword>
<accession>A0A2G2VPT4</accession>
<comment type="similarity">
    <text evidence="8">Belongs to the cysteine-rich repeat secretory protein family. Plasmodesmata-located proteins (PDLD) subfamily.</text>
</comment>
<evidence type="ECO:0000256" key="8">
    <source>
        <dbReference type="ARBA" id="ARBA00038393"/>
    </source>
</evidence>
<reference evidence="11 12" key="1">
    <citation type="journal article" date="2017" name="Genome Biol.">
        <title>New reference genome sequences of hot pepper reveal the massive evolution of plant disease-resistance genes by retroduplication.</title>
        <authorList>
            <person name="Kim S."/>
            <person name="Park J."/>
            <person name="Yeom S.I."/>
            <person name="Kim Y.M."/>
            <person name="Seo E."/>
            <person name="Kim K.T."/>
            <person name="Kim M.S."/>
            <person name="Lee J.M."/>
            <person name="Cheong K."/>
            <person name="Shin H.S."/>
            <person name="Kim S.B."/>
            <person name="Han K."/>
            <person name="Lee J."/>
            <person name="Park M."/>
            <person name="Lee H.A."/>
            <person name="Lee H.Y."/>
            <person name="Lee Y."/>
            <person name="Oh S."/>
            <person name="Lee J.H."/>
            <person name="Choi E."/>
            <person name="Choi E."/>
            <person name="Lee S.E."/>
            <person name="Jeon J."/>
            <person name="Kim H."/>
            <person name="Choi G."/>
            <person name="Song H."/>
            <person name="Lee J."/>
            <person name="Lee S.C."/>
            <person name="Kwon J.K."/>
            <person name="Lee H.Y."/>
            <person name="Koo N."/>
            <person name="Hong Y."/>
            <person name="Kim R.W."/>
            <person name="Kang W.H."/>
            <person name="Huh J.H."/>
            <person name="Kang B.C."/>
            <person name="Yang T.J."/>
            <person name="Lee Y.H."/>
            <person name="Bennetzen J.L."/>
            <person name="Choi D."/>
        </authorList>
    </citation>
    <scope>NUCLEOTIDE SEQUENCE [LARGE SCALE GENOMIC DNA]</scope>
    <source>
        <strain evidence="12">cv. PBC81</strain>
    </source>
</reference>
<evidence type="ECO:0000256" key="4">
    <source>
        <dbReference type="ARBA" id="ARBA00022737"/>
    </source>
</evidence>
<evidence type="ECO:0000256" key="7">
    <source>
        <dbReference type="ARBA" id="ARBA00024184"/>
    </source>
</evidence>
<evidence type="ECO:0000313" key="11">
    <source>
        <dbReference type="EMBL" id="PHT34990.1"/>
    </source>
</evidence>
<organism evidence="11 12">
    <name type="scientific">Capsicum baccatum</name>
    <name type="common">Peruvian pepper</name>
    <dbReference type="NCBI Taxonomy" id="33114"/>
    <lineage>
        <taxon>Eukaryota</taxon>
        <taxon>Viridiplantae</taxon>
        <taxon>Streptophyta</taxon>
        <taxon>Embryophyta</taxon>
        <taxon>Tracheophyta</taxon>
        <taxon>Spermatophyta</taxon>
        <taxon>Magnoliopsida</taxon>
        <taxon>eudicotyledons</taxon>
        <taxon>Gunneridae</taxon>
        <taxon>Pentapetalae</taxon>
        <taxon>asterids</taxon>
        <taxon>lamiids</taxon>
        <taxon>Solanales</taxon>
        <taxon>Solanaceae</taxon>
        <taxon>Solanoideae</taxon>
        <taxon>Capsiceae</taxon>
        <taxon>Capsicum</taxon>
    </lineage>
</organism>
<keyword evidence="6" id="KW-1015">Disulfide bond</keyword>
<dbReference type="InterPro" id="IPR038408">
    <property type="entry name" value="GNK2_sf"/>
</dbReference>
<proteinExistence type="inferred from homology"/>
<dbReference type="GO" id="GO:0009506">
    <property type="term" value="C:plasmodesma"/>
    <property type="evidence" value="ECO:0007669"/>
    <property type="project" value="UniProtKB-SubCell"/>
</dbReference>
<dbReference type="Gene3D" id="3.30.430.20">
    <property type="entry name" value="Gnk2 domain, C-X8-C-X2-C motif"/>
    <property type="match status" value="1"/>
</dbReference>
<dbReference type="STRING" id="33114.A0A2G2VPT4"/>
<dbReference type="Proteomes" id="UP000224567">
    <property type="component" value="Unassembled WGS sequence"/>
</dbReference>
<comment type="caution">
    <text evidence="11">The sequence shown here is derived from an EMBL/GenBank/DDBJ whole genome shotgun (WGS) entry which is preliminary data.</text>
</comment>
<evidence type="ECO:0000313" key="12">
    <source>
        <dbReference type="Proteomes" id="UP000224567"/>
    </source>
</evidence>
<dbReference type="AlphaFoldDB" id="A0A2G2VPT4"/>
<dbReference type="OrthoDB" id="1908121at2759"/>
<evidence type="ECO:0000256" key="5">
    <source>
        <dbReference type="ARBA" id="ARBA00022949"/>
    </source>
</evidence>
<evidence type="ECO:0000256" key="3">
    <source>
        <dbReference type="ARBA" id="ARBA00022729"/>
    </source>
</evidence>
<evidence type="ECO:0000256" key="9">
    <source>
        <dbReference type="SAM" id="SignalP"/>
    </source>
</evidence>
<feature type="domain" description="Gnk2-homologous" evidence="10">
    <location>
        <begin position="22"/>
        <end position="111"/>
    </location>
</feature>
<dbReference type="PROSITE" id="PS51473">
    <property type="entry name" value="GNK2"/>
    <property type="match status" value="1"/>
</dbReference>
<feature type="signal peptide" evidence="9">
    <location>
        <begin position="1"/>
        <end position="25"/>
    </location>
</feature>
<protein>
    <recommendedName>
        <fullName evidence="10">Gnk2-homologous domain-containing protein</fullName>
    </recommendedName>
</protein>
<dbReference type="PANTHER" id="PTHR32080:SF27">
    <property type="entry name" value="OS01G0548750 PROTEIN"/>
    <property type="match status" value="1"/>
</dbReference>
<evidence type="ECO:0000259" key="10">
    <source>
        <dbReference type="PROSITE" id="PS51473"/>
    </source>
</evidence>
<keyword evidence="4" id="KW-0677">Repeat</keyword>
<dbReference type="InterPro" id="IPR002902">
    <property type="entry name" value="GNK2"/>
</dbReference>
<dbReference type="EMBL" id="MLFT02000011">
    <property type="protein sequence ID" value="PHT34990.1"/>
    <property type="molecule type" value="Genomic_DNA"/>
</dbReference>
<gene>
    <name evidence="11" type="ORF">CQW23_26790</name>
</gene>
<dbReference type="Pfam" id="PF01657">
    <property type="entry name" value="Stress-antifung"/>
    <property type="match status" value="1"/>
</dbReference>
<reference evidence="12" key="2">
    <citation type="journal article" date="2017" name="J. Anim. Genet.">
        <title>Multiple reference genome sequences of hot pepper reveal the massive evolution of plant disease resistance genes by retroduplication.</title>
        <authorList>
            <person name="Kim S."/>
            <person name="Park J."/>
            <person name="Yeom S.-I."/>
            <person name="Kim Y.-M."/>
            <person name="Seo E."/>
            <person name="Kim K.-T."/>
            <person name="Kim M.-S."/>
            <person name="Lee J.M."/>
            <person name="Cheong K."/>
            <person name="Shin H.-S."/>
            <person name="Kim S.-B."/>
            <person name="Han K."/>
            <person name="Lee J."/>
            <person name="Park M."/>
            <person name="Lee H.-A."/>
            <person name="Lee H.-Y."/>
            <person name="Lee Y."/>
            <person name="Oh S."/>
            <person name="Lee J.H."/>
            <person name="Choi E."/>
            <person name="Choi E."/>
            <person name="Lee S.E."/>
            <person name="Jeon J."/>
            <person name="Kim H."/>
            <person name="Choi G."/>
            <person name="Song H."/>
            <person name="Lee J."/>
            <person name="Lee S.-C."/>
            <person name="Kwon J.-K."/>
            <person name="Lee H.-Y."/>
            <person name="Koo N."/>
            <person name="Hong Y."/>
            <person name="Kim R.W."/>
            <person name="Kang W.-H."/>
            <person name="Huh J.H."/>
            <person name="Kang B.-C."/>
            <person name="Yang T.-J."/>
            <person name="Lee Y.-H."/>
            <person name="Bennetzen J.L."/>
            <person name="Choi D."/>
        </authorList>
    </citation>
    <scope>NUCLEOTIDE SEQUENCE [LARGE SCALE GENOMIC DNA]</scope>
    <source>
        <strain evidence="12">cv. PBC81</strain>
    </source>
</reference>
<feature type="chain" id="PRO_5013868341" description="Gnk2-homologous domain-containing protein" evidence="9">
    <location>
        <begin position="26"/>
        <end position="111"/>
    </location>
</feature>